<evidence type="ECO:0000313" key="2">
    <source>
        <dbReference type="Proteomes" id="UP000186019"/>
    </source>
</evidence>
<evidence type="ECO:0008006" key="3">
    <source>
        <dbReference type="Google" id="ProtNLM"/>
    </source>
</evidence>
<dbReference type="EMBL" id="FTNV01000004">
    <property type="protein sequence ID" value="SIS25367.1"/>
    <property type="molecule type" value="Genomic_DNA"/>
</dbReference>
<sequence>MLFEHHIIDGEPARTIYKRGLQKKVNRQACRKAIGIVDTESLGESIILVAGEVDPRVRRIVAQPASFDLNTGQAYASKAALVEACRGTRYRPWIYTPDFLFELTSGKNVFVEGKHSRWLHDNPEFEAVKRAMSELGNRLSVVTEMMFPPALHRNLRVLRTLPNRQLDPSVRKLIETQLPDNLTFGTAQRSFGLTRQNVYAALFQGLLATDLAIAPFADRTNLFRTDGDVTHLQVLPL</sequence>
<evidence type="ECO:0000313" key="1">
    <source>
        <dbReference type="EMBL" id="SIS25367.1"/>
    </source>
</evidence>
<reference evidence="1 2" key="1">
    <citation type="submission" date="2017-01" db="EMBL/GenBank/DDBJ databases">
        <authorList>
            <person name="Mah S.A."/>
            <person name="Swanson W.J."/>
            <person name="Moy G.W."/>
            <person name="Vacquier V.D."/>
        </authorList>
    </citation>
    <scope>NUCLEOTIDE SEQUENCE [LARGE SCALE GENOMIC DNA]</scope>
    <source>
        <strain evidence="1 2">DSM 29590</strain>
    </source>
</reference>
<name>A0A1N7HKJ0_9RHOB</name>
<gene>
    <name evidence="1" type="ORF">SAMN05421666_3258</name>
</gene>
<proteinExistence type="predicted"/>
<organism evidence="1 2">
    <name type="scientific">Roseovarius nanhaiticus</name>
    <dbReference type="NCBI Taxonomy" id="573024"/>
    <lineage>
        <taxon>Bacteria</taxon>
        <taxon>Pseudomonadati</taxon>
        <taxon>Pseudomonadota</taxon>
        <taxon>Alphaproteobacteria</taxon>
        <taxon>Rhodobacterales</taxon>
        <taxon>Roseobacteraceae</taxon>
        <taxon>Roseovarius</taxon>
    </lineage>
</organism>
<dbReference type="OrthoDB" id="7745561at2"/>
<keyword evidence="2" id="KW-1185">Reference proteome</keyword>
<accession>A0A1N7HKJ0</accession>
<dbReference type="AlphaFoldDB" id="A0A1N7HKJ0"/>
<dbReference type="STRING" id="573024.SAMN05216208_3234"/>
<dbReference type="Proteomes" id="UP000186019">
    <property type="component" value="Unassembled WGS sequence"/>
</dbReference>
<dbReference type="RefSeq" id="WP_076535372.1">
    <property type="nucleotide sequence ID" value="NZ_FOAC01000004.1"/>
</dbReference>
<protein>
    <recommendedName>
        <fullName evidence="3">TnsA endonuclease N terminal</fullName>
    </recommendedName>
</protein>